<dbReference type="Proteomes" id="UP000298111">
    <property type="component" value="Unassembled WGS sequence"/>
</dbReference>
<evidence type="ECO:0000313" key="4">
    <source>
        <dbReference type="EMBL" id="TGG78182.1"/>
    </source>
</evidence>
<dbReference type="AlphaFoldDB" id="A0A8H1QM09"/>
<dbReference type="RefSeq" id="WP_135567553.1">
    <property type="nucleotide sequence ID" value="NZ_CP103060.1"/>
</dbReference>
<gene>
    <name evidence="4" type="ORF">D8771_26465</name>
</gene>
<evidence type="ECO:0000313" key="5">
    <source>
        <dbReference type="Proteomes" id="UP000298111"/>
    </source>
</evidence>
<protein>
    <submittedName>
        <fullName evidence="4">Glycosyltransferase</fullName>
    </submittedName>
</protein>
<evidence type="ECO:0000256" key="1">
    <source>
        <dbReference type="SAM" id="MobiDB-lite"/>
    </source>
</evidence>
<dbReference type="InterPro" id="IPR029044">
    <property type="entry name" value="Nucleotide-diphossugar_trans"/>
</dbReference>
<keyword evidence="4" id="KW-0808">Transferase</keyword>
<dbReference type="Gene3D" id="3.90.550.10">
    <property type="entry name" value="Spore Coat Polysaccharide Biosynthesis Protein SpsA, Chain A"/>
    <property type="match status" value="1"/>
</dbReference>
<dbReference type="GO" id="GO:0016758">
    <property type="term" value="F:hexosyltransferase activity"/>
    <property type="evidence" value="ECO:0007669"/>
    <property type="project" value="UniProtKB-ARBA"/>
</dbReference>
<evidence type="ECO:0000259" key="2">
    <source>
        <dbReference type="Pfam" id="PF00535"/>
    </source>
</evidence>
<feature type="domain" description="TarS/TarP linker" evidence="3">
    <location>
        <begin position="235"/>
        <end position="336"/>
    </location>
</feature>
<dbReference type="InterPro" id="IPR001173">
    <property type="entry name" value="Glyco_trans_2-like"/>
</dbReference>
<feature type="compositionally biased region" description="Basic and acidic residues" evidence="1">
    <location>
        <begin position="600"/>
        <end position="613"/>
    </location>
</feature>
<sequence length="619" mass="67365">MPTTATDTGQEQPKVSIVVPTCNTGETVLVGLRSFLAQTMPRSEFEIIYVDDGSSDDTVALLEEEIARQGAQRTARVLRTEHSGWPGRPRNIGTDAARGRYIHYVDDDDWLAPEALERTYARARETGADIVIGRTAGHGRQAPRALFEKPMTSCDLRTDTTLLASMTVHKLFRRAFLQAHRLRFPEGKVRLEDHMFTLRAFLLTDRVATVHDYTCYHWVRHHDGKHNISYSEIEPDSYVASIRKVLAILDAPETRVPAGRHRHRLAARWYGKKALDRISGKRLLDQPAERRAAWARAVGALAAEMPEKADAALPTRLRIVAALARHGDLALLEELAAFEAGIGHRPRVESARWQDGRLHVRCETSLVRERGRGRGAAPLVFSRADPRRLMLRLPPAVAAVPRAAETADFAKAVQRSNVRAQLRHREDGTVLNLPATWRVVEEPVGAGAGAGGAGGRDRAAAGEAGDGQNHAAAGGAGGGQGRAATGGTGGQGRAAAGEAGGQGRRAGDDGSGDGRRGLARRLRHRLRRLLGRSTAGTDQQLRTLRYEAEFTVDPATADHGRPLAPGTWDLRFQLGVGGWRTARPLSGQTLHIPDRPGTPHPEEPGVPHRREPAEAAARS</sequence>
<feature type="compositionally biased region" description="Basic and acidic residues" evidence="1">
    <location>
        <begin position="505"/>
        <end position="516"/>
    </location>
</feature>
<reference evidence="4 5" key="1">
    <citation type="submission" date="2018-10" db="EMBL/GenBank/DDBJ databases">
        <title>Isolation of pseudouridimycin from Streptomyces albus DSM 40763.</title>
        <authorList>
            <person name="Rosenqvist P."/>
            <person name="Metsae-Ketelae M."/>
            <person name="Virta P."/>
        </authorList>
    </citation>
    <scope>NUCLEOTIDE SEQUENCE [LARGE SCALE GENOMIC DNA]</scope>
    <source>
        <strain evidence="4 5">DSM 40763</strain>
    </source>
</reference>
<evidence type="ECO:0000259" key="3">
    <source>
        <dbReference type="Pfam" id="PF22181"/>
    </source>
</evidence>
<dbReference type="PANTHER" id="PTHR22916:SF3">
    <property type="entry name" value="UDP-GLCNAC:BETAGAL BETA-1,3-N-ACETYLGLUCOSAMINYLTRANSFERASE-LIKE PROTEIN 1"/>
    <property type="match status" value="1"/>
</dbReference>
<proteinExistence type="predicted"/>
<dbReference type="Pfam" id="PF22181">
    <property type="entry name" value="TarS_linker"/>
    <property type="match status" value="1"/>
</dbReference>
<accession>A0A8H1QM09</accession>
<dbReference type="SUPFAM" id="SSF53448">
    <property type="entry name" value="Nucleotide-diphospho-sugar transferases"/>
    <property type="match status" value="1"/>
</dbReference>
<feature type="region of interest" description="Disordered" evidence="1">
    <location>
        <begin position="447"/>
        <end position="516"/>
    </location>
</feature>
<dbReference type="EMBL" id="RCIY01000088">
    <property type="protein sequence ID" value="TGG78182.1"/>
    <property type="molecule type" value="Genomic_DNA"/>
</dbReference>
<dbReference type="GeneID" id="75181207"/>
<name>A0A8H1QM09_9ACTN</name>
<feature type="compositionally biased region" description="Gly residues" evidence="1">
    <location>
        <begin position="474"/>
        <end position="504"/>
    </location>
</feature>
<dbReference type="PANTHER" id="PTHR22916">
    <property type="entry name" value="GLYCOSYLTRANSFERASE"/>
    <property type="match status" value="1"/>
</dbReference>
<feature type="region of interest" description="Disordered" evidence="1">
    <location>
        <begin position="586"/>
        <end position="619"/>
    </location>
</feature>
<feature type="compositionally biased region" description="Low complexity" evidence="1">
    <location>
        <begin position="461"/>
        <end position="473"/>
    </location>
</feature>
<feature type="domain" description="Glycosyltransferase 2-like" evidence="2">
    <location>
        <begin position="16"/>
        <end position="140"/>
    </location>
</feature>
<dbReference type="InterPro" id="IPR054028">
    <property type="entry name" value="TarS/TarP_linker"/>
</dbReference>
<dbReference type="CDD" id="cd00761">
    <property type="entry name" value="Glyco_tranf_GTA_type"/>
    <property type="match status" value="1"/>
</dbReference>
<comment type="caution">
    <text evidence="4">The sequence shown here is derived from an EMBL/GenBank/DDBJ whole genome shotgun (WGS) entry which is preliminary data.</text>
</comment>
<dbReference type="Pfam" id="PF00535">
    <property type="entry name" value="Glycos_transf_2"/>
    <property type="match status" value="1"/>
</dbReference>
<organism evidence="4 5">
    <name type="scientific">Streptomyces albus</name>
    <dbReference type="NCBI Taxonomy" id="1888"/>
    <lineage>
        <taxon>Bacteria</taxon>
        <taxon>Bacillati</taxon>
        <taxon>Actinomycetota</taxon>
        <taxon>Actinomycetes</taxon>
        <taxon>Kitasatosporales</taxon>
        <taxon>Streptomycetaceae</taxon>
        <taxon>Streptomyces</taxon>
    </lineage>
</organism>